<evidence type="ECO:0000313" key="11">
    <source>
        <dbReference type="EMBL" id="MEZ3164953.1"/>
    </source>
</evidence>
<feature type="coiled-coil region" evidence="8">
    <location>
        <begin position="330"/>
        <end position="360"/>
    </location>
</feature>
<organism evidence="11 12">
    <name type="scientific">Halorubrum miltondacostae</name>
    <dbReference type="NCBI Taxonomy" id="3076378"/>
    <lineage>
        <taxon>Archaea</taxon>
        <taxon>Methanobacteriati</taxon>
        <taxon>Methanobacteriota</taxon>
        <taxon>Stenosarchaea group</taxon>
        <taxon>Halobacteria</taxon>
        <taxon>Halobacteriales</taxon>
        <taxon>Haloferacaceae</taxon>
        <taxon>Halorubrum</taxon>
    </lineage>
</organism>
<keyword evidence="9" id="KW-0472">Membrane</keyword>
<accession>A0ABD5M4M7</accession>
<dbReference type="InterPro" id="IPR036097">
    <property type="entry name" value="HisK_dim/P_sf"/>
</dbReference>
<name>A0ABD5M4M7_9EURY</name>
<dbReference type="EMBL" id="JBEDNY010000005">
    <property type="protein sequence ID" value="MEZ3164953.1"/>
    <property type="molecule type" value="Genomic_DNA"/>
</dbReference>
<sequence>MELVQLAYMGGFGFAAIACFASVHRVSRVSDTDTQRGLSTLLVLNGIWALTHIGRVSPVSTTGQIGFYLVGLIVGLATVGAWLYFCSAYTGHDYHRRPWIRRTAVSVYLGIVFVKLTNPIHGMYFDTTITTQPFTYVVVELDTIHWIVTGFSYALASVGFYLIYEMLDNSGADTRVLSAVVATTALPIVFYVSSLTDTSRLITLHYEPIGIAVFAIGVLFVVDEKFAATPQFWRTQIIDDIDEVIVVTDNRGYIRDYNQQASEVFPILDGAKGRLLAKTLPDLGRVVAGESNIVTICDQDGDAVRYFHVTKTILTRINTDVGQAIVCTDVTSTEQQRRELKKKNEQLEYKNEQLDKFANAITHELRNTLTIAEGYLKEISAQRAEINRASGSEAVESIEEAHHRMERIVTNLAKLASTNSEPGETEVCSLAMIVEAASDHIDPDEISIYVDEDMTIEVDRALFTELYITAVQFAELYGADNITVGAREGIITITTDGKSIPTEALDDVFSYGEAAPSAETGMLFPTMETIARSHGWSVDIDPTYRDGVRIEICDVETLSKINSSDIS</sequence>
<feature type="transmembrane region" description="Helical" evidence="9">
    <location>
        <begin position="205"/>
        <end position="222"/>
    </location>
</feature>
<dbReference type="EC" id="2.7.13.3" evidence="2"/>
<keyword evidence="4" id="KW-0547">Nucleotide-binding</keyword>
<feature type="domain" description="Signal transduction histidine kinase dimerisation/phosphoacceptor" evidence="10">
    <location>
        <begin position="353"/>
        <end position="421"/>
    </location>
</feature>
<evidence type="ECO:0000259" key="10">
    <source>
        <dbReference type="SMART" id="SM00388"/>
    </source>
</evidence>
<gene>
    <name evidence="11" type="ORF">ABNG04_13890</name>
</gene>
<dbReference type="RefSeq" id="WP_371162994.1">
    <property type="nucleotide sequence ID" value="NZ_JBEDNX010000007.1"/>
</dbReference>
<proteinExistence type="predicted"/>
<dbReference type="Proteomes" id="UP001567572">
    <property type="component" value="Unassembled WGS sequence"/>
</dbReference>
<evidence type="ECO:0000256" key="5">
    <source>
        <dbReference type="ARBA" id="ARBA00022777"/>
    </source>
</evidence>
<comment type="catalytic activity">
    <reaction evidence="1">
        <text>ATP + protein L-histidine = ADP + protein N-phospho-L-histidine.</text>
        <dbReference type="EC" id="2.7.13.3"/>
    </reaction>
</comment>
<evidence type="ECO:0000256" key="9">
    <source>
        <dbReference type="SAM" id="Phobius"/>
    </source>
</evidence>
<keyword evidence="3" id="KW-0808">Transferase</keyword>
<feature type="transmembrane region" description="Helical" evidence="9">
    <location>
        <begin position="36"/>
        <end position="53"/>
    </location>
</feature>
<evidence type="ECO:0000256" key="6">
    <source>
        <dbReference type="ARBA" id="ARBA00022840"/>
    </source>
</evidence>
<dbReference type="AlphaFoldDB" id="A0ABD5M4M7"/>
<dbReference type="GO" id="GO:0000160">
    <property type="term" value="P:phosphorelay signal transduction system"/>
    <property type="evidence" value="ECO:0007669"/>
    <property type="project" value="UniProtKB-KW"/>
</dbReference>
<feature type="transmembrane region" description="Helical" evidence="9">
    <location>
        <begin position="65"/>
        <end position="85"/>
    </location>
</feature>
<keyword evidence="8" id="KW-0175">Coiled coil</keyword>
<dbReference type="Pfam" id="PF00512">
    <property type="entry name" value="HisKA"/>
    <property type="match status" value="1"/>
</dbReference>
<evidence type="ECO:0000256" key="1">
    <source>
        <dbReference type="ARBA" id="ARBA00000085"/>
    </source>
</evidence>
<dbReference type="PANTHER" id="PTHR42878">
    <property type="entry name" value="TWO-COMPONENT HISTIDINE KINASE"/>
    <property type="match status" value="1"/>
</dbReference>
<reference evidence="11 12" key="1">
    <citation type="submission" date="2024-06" db="EMBL/GenBank/DDBJ databases">
        <title>Halorubrum miltondacostae sp. nov., a potential PHA producer isolated from an inland solar saltern in Rio Maior, Portugal.</title>
        <authorList>
            <person name="Albuquerque L."/>
            <person name="Viver T."/>
            <person name="Barroso C."/>
            <person name="Claudino R."/>
            <person name="Galvan M."/>
            <person name="Simoes G."/>
            <person name="Lobo Da Cunha A."/>
            <person name="Egas C."/>
        </authorList>
    </citation>
    <scope>NUCLEOTIDE SEQUENCE [LARGE SCALE GENOMIC DNA]</scope>
    <source>
        <strain evidence="11 12">RMP-11</strain>
    </source>
</reference>
<dbReference type="GO" id="GO:0005524">
    <property type="term" value="F:ATP binding"/>
    <property type="evidence" value="ECO:0007669"/>
    <property type="project" value="UniProtKB-KW"/>
</dbReference>
<keyword evidence="5 11" id="KW-0418">Kinase</keyword>
<keyword evidence="9" id="KW-1133">Transmembrane helix</keyword>
<dbReference type="PANTHER" id="PTHR42878:SF7">
    <property type="entry name" value="SENSOR HISTIDINE KINASE GLRK"/>
    <property type="match status" value="1"/>
</dbReference>
<evidence type="ECO:0000256" key="8">
    <source>
        <dbReference type="SAM" id="Coils"/>
    </source>
</evidence>
<evidence type="ECO:0000256" key="2">
    <source>
        <dbReference type="ARBA" id="ARBA00012438"/>
    </source>
</evidence>
<dbReference type="InterPro" id="IPR003661">
    <property type="entry name" value="HisK_dim/P_dom"/>
</dbReference>
<protein>
    <recommendedName>
        <fullName evidence="2">histidine kinase</fullName>
        <ecNumber evidence="2">2.7.13.3</ecNumber>
    </recommendedName>
</protein>
<keyword evidence="6" id="KW-0067">ATP-binding</keyword>
<feature type="transmembrane region" description="Helical" evidence="9">
    <location>
        <begin position="105"/>
        <end position="124"/>
    </location>
</feature>
<comment type="caution">
    <text evidence="11">The sequence shown here is derived from an EMBL/GenBank/DDBJ whole genome shotgun (WGS) entry which is preliminary data.</text>
</comment>
<dbReference type="Pfam" id="PF16927">
    <property type="entry name" value="HisKA_7TM"/>
    <property type="match status" value="1"/>
</dbReference>
<feature type="transmembrane region" description="Helical" evidence="9">
    <location>
        <begin position="6"/>
        <end position="24"/>
    </location>
</feature>
<feature type="transmembrane region" description="Helical" evidence="9">
    <location>
        <begin position="144"/>
        <end position="164"/>
    </location>
</feature>
<dbReference type="InterPro" id="IPR050351">
    <property type="entry name" value="BphY/WalK/GraS-like"/>
</dbReference>
<dbReference type="Gene3D" id="1.10.287.130">
    <property type="match status" value="1"/>
</dbReference>
<dbReference type="GO" id="GO:0004673">
    <property type="term" value="F:protein histidine kinase activity"/>
    <property type="evidence" value="ECO:0007669"/>
    <property type="project" value="UniProtKB-EC"/>
</dbReference>
<keyword evidence="9" id="KW-0812">Transmembrane</keyword>
<feature type="transmembrane region" description="Helical" evidence="9">
    <location>
        <begin position="176"/>
        <end position="193"/>
    </location>
</feature>
<evidence type="ECO:0000313" key="12">
    <source>
        <dbReference type="Proteomes" id="UP001567572"/>
    </source>
</evidence>
<evidence type="ECO:0000256" key="7">
    <source>
        <dbReference type="ARBA" id="ARBA00023012"/>
    </source>
</evidence>
<evidence type="ECO:0000256" key="3">
    <source>
        <dbReference type="ARBA" id="ARBA00022679"/>
    </source>
</evidence>
<keyword evidence="7" id="KW-0902">Two-component regulatory system</keyword>
<keyword evidence="12" id="KW-1185">Reference proteome</keyword>
<dbReference type="SUPFAM" id="SSF47384">
    <property type="entry name" value="Homodimeric domain of signal transducing histidine kinase"/>
    <property type="match status" value="1"/>
</dbReference>
<evidence type="ECO:0000256" key="4">
    <source>
        <dbReference type="ARBA" id="ARBA00022741"/>
    </source>
</evidence>
<dbReference type="SMART" id="SM00388">
    <property type="entry name" value="HisKA"/>
    <property type="match status" value="1"/>
</dbReference>
<dbReference type="InterPro" id="IPR031621">
    <property type="entry name" value="HisKA_7TM"/>
</dbReference>
<dbReference type="CDD" id="cd00082">
    <property type="entry name" value="HisKA"/>
    <property type="match status" value="1"/>
</dbReference>